<name>C7Z4L6_FUSV7</name>
<dbReference type="VEuPathDB" id="FungiDB:NECHADRAFT_76564"/>
<dbReference type="AlphaFoldDB" id="C7Z4L6"/>
<evidence type="ECO:0000313" key="3">
    <source>
        <dbReference type="Proteomes" id="UP000005206"/>
    </source>
</evidence>
<dbReference type="Proteomes" id="UP000005206">
    <property type="component" value="Chromosome 2"/>
</dbReference>
<protein>
    <submittedName>
        <fullName evidence="2">Uncharacterized protein</fullName>
    </submittedName>
</protein>
<dbReference type="OrthoDB" id="5104585at2759"/>
<proteinExistence type="predicted"/>
<organism evidence="2 3">
    <name type="scientific">Fusarium vanettenii (strain ATCC MYA-4622 / CBS 123669 / FGSC 9596 / NRRL 45880 / 77-13-4)</name>
    <name type="common">Fusarium solani subsp. pisi</name>
    <dbReference type="NCBI Taxonomy" id="660122"/>
    <lineage>
        <taxon>Eukaryota</taxon>
        <taxon>Fungi</taxon>
        <taxon>Dikarya</taxon>
        <taxon>Ascomycota</taxon>
        <taxon>Pezizomycotina</taxon>
        <taxon>Sordariomycetes</taxon>
        <taxon>Hypocreomycetidae</taxon>
        <taxon>Hypocreales</taxon>
        <taxon>Nectriaceae</taxon>
        <taxon>Fusarium</taxon>
        <taxon>Fusarium solani species complex</taxon>
        <taxon>Fusarium vanettenii</taxon>
    </lineage>
</organism>
<dbReference type="RefSeq" id="XP_003046081.1">
    <property type="nucleotide sequence ID" value="XM_003046035.1"/>
</dbReference>
<dbReference type="GeneID" id="9678187"/>
<gene>
    <name evidence="2" type="ORF">NECHADRAFT_76564</name>
</gene>
<reference evidence="2 3" key="1">
    <citation type="journal article" date="2009" name="PLoS Genet.">
        <title>The genome of Nectria haematococca: contribution of supernumerary chromosomes to gene expansion.</title>
        <authorList>
            <person name="Coleman J.J."/>
            <person name="Rounsley S.D."/>
            <person name="Rodriguez-Carres M."/>
            <person name="Kuo A."/>
            <person name="Wasmann C.C."/>
            <person name="Grimwood J."/>
            <person name="Schmutz J."/>
            <person name="Taga M."/>
            <person name="White G.J."/>
            <person name="Zhou S."/>
            <person name="Schwartz D.C."/>
            <person name="Freitag M."/>
            <person name="Ma L.J."/>
            <person name="Danchin E.G."/>
            <person name="Henrissat B."/>
            <person name="Coutinho P.M."/>
            <person name="Nelson D.R."/>
            <person name="Straney D."/>
            <person name="Napoli C.A."/>
            <person name="Barker B.M."/>
            <person name="Gribskov M."/>
            <person name="Rep M."/>
            <person name="Kroken S."/>
            <person name="Molnar I."/>
            <person name="Rensing C."/>
            <person name="Kennell J.C."/>
            <person name="Zamora J."/>
            <person name="Farman M.L."/>
            <person name="Selker E.U."/>
            <person name="Salamov A."/>
            <person name="Shapiro H."/>
            <person name="Pangilinan J."/>
            <person name="Lindquist E."/>
            <person name="Lamers C."/>
            <person name="Grigoriev I.V."/>
            <person name="Geiser D.M."/>
            <person name="Covert S.F."/>
            <person name="Temporini E."/>
            <person name="Vanetten H.D."/>
        </authorList>
    </citation>
    <scope>NUCLEOTIDE SEQUENCE [LARGE SCALE GENOMIC DNA]</scope>
    <source>
        <strain evidence="3">ATCC MYA-4622 / CBS 123669 / FGSC 9596 / NRRL 45880 / 77-13-4</strain>
    </source>
</reference>
<sequence>MADQASNHDEGFSVPPAPTIAPEFAHEWLDLEHRESVSAVHTVLLARQHYIAAQNHHIMLQLENLHLANSRTQSRRSSMSSAAASTEGGDDARIAPIPGARVQEAFDELRTGELQGSSRPSTIHLSRSTTRSYARTFIEHVTQAIKEKQANPEGQEA</sequence>
<accession>C7Z4L6</accession>
<dbReference type="HOGENOM" id="CLU_1678388_0_0_1"/>
<keyword evidence="3" id="KW-1185">Reference proteome</keyword>
<feature type="region of interest" description="Disordered" evidence="1">
    <location>
        <begin position="69"/>
        <end position="96"/>
    </location>
</feature>
<dbReference type="EMBL" id="GG698910">
    <property type="protein sequence ID" value="EEU40368.1"/>
    <property type="molecule type" value="Genomic_DNA"/>
</dbReference>
<evidence type="ECO:0000256" key="1">
    <source>
        <dbReference type="SAM" id="MobiDB-lite"/>
    </source>
</evidence>
<dbReference type="InParanoid" id="C7Z4L6"/>
<feature type="compositionally biased region" description="Low complexity" evidence="1">
    <location>
        <begin position="70"/>
        <end position="85"/>
    </location>
</feature>
<evidence type="ECO:0000313" key="2">
    <source>
        <dbReference type="EMBL" id="EEU40368.1"/>
    </source>
</evidence>
<dbReference type="KEGG" id="nhe:NECHADRAFT_76564"/>